<dbReference type="Proteomes" id="UP000015102">
    <property type="component" value="Unassembled WGS sequence"/>
</dbReference>
<reference evidence="1" key="2">
    <citation type="submission" date="2015-06" db="UniProtKB">
        <authorList>
            <consortium name="EnsemblMetazoa"/>
        </authorList>
    </citation>
    <scope>IDENTIFICATION</scope>
</reference>
<protein>
    <submittedName>
        <fullName evidence="1">Uncharacterized protein</fullName>
    </submittedName>
</protein>
<dbReference type="EnsemblMetazoa" id="MESCA004436-RA">
    <property type="protein sequence ID" value="MESCA004436-PA"/>
    <property type="gene ID" value="MESCA004436"/>
</dbReference>
<reference evidence="2" key="1">
    <citation type="submission" date="2013-02" db="EMBL/GenBank/DDBJ databases">
        <authorList>
            <person name="Hughes D."/>
        </authorList>
    </citation>
    <scope>NUCLEOTIDE SEQUENCE</scope>
    <source>
        <strain>Durham</strain>
        <strain evidence="2">NC isolate 2 -- Noor lab</strain>
    </source>
</reference>
<dbReference type="EMBL" id="CAQQ02096317">
    <property type="status" value="NOT_ANNOTATED_CDS"/>
    <property type="molecule type" value="Genomic_DNA"/>
</dbReference>
<name>T1GLM6_MEGSC</name>
<dbReference type="AlphaFoldDB" id="T1GLM6"/>
<sequence>MYSPPFSYPRHSVVFHINVLNDNTSKNSQRHETYHKSQTQQISIINQPLRKVVQKEIKSSQKEKKLRLSNKTSHISFLFEMENRRKWFCFPLFFVAAAEKSFPLQFTIAIFPSKLNENNKAGKFSY</sequence>
<organism evidence="1 2">
    <name type="scientific">Megaselia scalaris</name>
    <name type="common">Humpbacked fly</name>
    <name type="synonym">Phora scalaris</name>
    <dbReference type="NCBI Taxonomy" id="36166"/>
    <lineage>
        <taxon>Eukaryota</taxon>
        <taxon>Metazoa</taxon>
        <taxon>Ecdysozoa</taxon>
        <taxon>Arthropoda</taxon>
        <taxon>Hexapoda</taxon>
        <taxon>Insecta</taxon>
        <taxon>Pterygota</taxon>
        <taxon>Neoptera</taxon>
        <taxon>Endopterygota</taxon>
        <taxon>Diptera</taxon>
        <taxon>Brachycera</taxon>
        <taxon>Muscomorpha</taxon>
        <taxon>Platypezoidea</taxon>
        <taxon>Phoridae</taxon>
        <taxon>Megaseliini</taxon>
        <taxon>Megaselia</taxon>
    </lineage>
</organism>
<evidence type="ECO:0000313" key="2">
    <source>
        <dbReference type="Proteomes" id="UP000015102"/>
    </source>
</evidence>
<evidence type="ECO:0000313" key="1">
    <source>
        <dbReference type="EnsemblMetazoa" id="MESCA004436-PA"/>
    </source>
</evidence>
<dbReference type="HOGENOM" id="CLU_1984105_0_0_1"/>
<accession>T1GLM6</accession>
<keyword evidence="2" id="KW-1185">Reference proteome</keyword>
<proteinExistence type="predicted"/>